<proteinExistence type="predicted"/>
<evidence type="ECO:0000313" key="2">
    <source>
        <dbReference type="EMBL" id="ACX72343.1"/>
    </source>
</evidence>
<sequence>MSKAKNYIYFFAIACLIALAYTISINAIQMSVIPAILVFLFIFALEVSSINKRIAHNLEKIEVLFMLAVLVFFAYALYKLYIVIPT</sequence>
<feature type="transmembrane region" description="Helical" evidence="1">
    <location>
        <begin position="31"/>
        <end position="51"/>
    </location>
</feature>
<dbReference type="GeneID" id="8512817"/>
<reference evidence="2" key="1">
    <citation type="submission" date="2009-10" db="EMBL/GenBank/DDBJ databases">
        <title>Complete sequence of chromosome of Methanocaldococcus vulcanius M7.</title>
        <authorList>
            <consortium name="US DOE Joint Genome Institute"/>
            <person name="Lucas S."/>
            <person name="Copeland A."/>
            <person name="Lapidus A."/>
            <person name="Glavina del Rio T."/>
            <person name="Dalin E."/>
            <person name="Tice H."/>
            <person name="Bruce D."/>
            <person name="Goodwin L."/>
            <person name="Pitluck S."/>
            <person name="Lcollab F.I."/>
            <person name="Brettin T."/>
            <person name="Detter J.C."/>
            <person name="Han C."/>
            <person name="Tapia R."/>
            <person name="Kuske C.R."/>
            <person name="Schmutz J."/>
            <person name="Larimer F."/>
            <person name="Land M."/>
            <person name="Hauser L."/>
            <person name="Kyrpides N."/>
            <person name="Ovchinikova G."/>
            <person name="Sieprawska-Lupa M."/>
            <person name="Whitman W.B."/>
            <person name="Woyke T."/>
        </authorList>
    </citation>
    <scope>NUCLEOTIDE SEQUENCE [LARGE SCALE GENOMIC DNA]</scope>
    <source>
        <strain evidence="2">M7</strain>
    </source>
</reference>
<evidence type="ECO:0000256" key="1">
    <source>
        <dbReference type="SAM" id="Phobius"/>
    </source>
</evidence>
<organism evidence="2 3">
    <name type="scientific">Methanocaldococcus vulcanius (strain ATCC 700851 / DSM 12094 / M7)</name>
    <name type="common">Methanococcus vulcanius</name>
    <dbReference type="NCBI Taxonomy" id="579137"/>
    <lineage>
        <taxon>Archaea</taxon>
        <taxon>Methanobacteriati</taxon>
        <taxon>Methanobacteriota</taxon>
        <taxon>Methanomada group</taxon>
        <taxon>Methanococci</taxon>
        <taxon>Methanococcales</taxon>
        <taxon>Methanocaldococcaceae</taxon>
        <taxon>Methanocaldococcus</taxon>
    </lineage>
</organism>
<evidence type="ECO:0000313" key="3">
    <source>
        <dbReference type="Proteomes" id="UP000002063"/>
    </source>
</evidence>
<dbReference type="STRING" id="579137.Metvu_0484"/>
<keyword evidence="1" id="KW-1133">Transmembrane helix</keyword>
<dbReference type="RefSeq" id="WP_015732564.1">
    <property type="nucleotide sequence ID" value="NC_013407.1"/>
</dbReference>
<gene>
    <name evidence="2" type="ordered locus">Metvu_0484</name>
</gene>
<accession>C9RFJ1</accession>
<dbReference type="Proteomes" id="UP000002063">
    <property type="component" value="Chromosome"/>
</dbReference>
<dbReference type="AlphaFoldDB" id="C9RFJ1"/>
<dbReference type="HOGENOM" id="CLU_188101_0_0_2"/>
<keyword evidence="1" id="KW-0472">Membrane</keyword>
<dbReference type="OrthoDB" id="66057at2157"/>
<feature type="transmembrane region" description="Helical" evidence="1">
    <location>
        <begin position="63"/>
        <end position="84"/>
    </location>
</feature>
<protein>
    <submittedName>
        <fullName evidence="2">Uncharacterized protein</fullName>
    </submittedName>
</protein>
<dbReference type="KEGG" id="mvu:Metvu_0484"/>
<feature type="transmembrane region" description="Helical" evidence="1">
    <location>
        <begin position="7"/>
        <end position="25"/>
    </location>
</feature>
<dbReference type="eggNOG" id="arCOG08277">
    <property type="taxonomic scope" value="Archaea"/>
</dbReference>
<keyword evidence="3" id="KW-1185">Reference proteome</keyword>
<keyword evidence="1" id="KW-0812">Transmembrane</keyword>
<dbReference type="EMBL" id="CP001787">
    <property type="protein sequence ID" value="ACX72343.1"/>
    <property type="molecule type" value="Genomic_DNA"/>
</dbReference>
<name>C9RFJ1_METVM</name>